<evidence type="ECO:0000313" key="8">
    <source>
        <dbReference type="Proteomes" id="UP001175211"/>
    </source>
</evidence>
<comment type="cofactor">
    <cofactor evidence="1">
        <name>heme</name>
        <dbReference type="ChEBI" id="CHEBI:30413"/>
    </cofactor>
</comment>
<accession>A0AA39NQY0</accession>
<protein>
    <submittedName>
        <fullName evidence="7">Cytochrome P450</fullName>
    </submittedName>
</protein>
<gene>
    <name evidence="7" type="ORF">EV420DRAFT_1258578</name>
</gene>
<evidence type="ECO:0000256" key="4">
    <source>
        <dbReference type="ARBA" id="ARBA00023004"/>
    </source>
</evidence>
<dbReference type="InterPro" id="IPR017972">
    <property type="entry name" value="Cyt_P450_CS"/>
</dbReference>
<dbReference type="Gene3D" id="1.10.630.10">
    <property type="entry name" value="Cytochrome P450"/>
    <property type="match status" value="1"/>
</dbReference>
<dbReference type="RefSeq" id="XP_060340020.1">
    <property type="nucleotide sequence ID" value="XM_060466898.1"/>
</dbReference>
<keyword evidence="5 6" id="KW-0503">Monooxygenase</keyword>
<keyword evidence="8" id="KW-1185">Reference proteome</keyword>
<dbReference type="PANTHER" id="PTHR24303">
    <property type="entry name" value="HEME-BINDING MONOOXYGENASE FAMILY"/>
    <property type="match status" value="1"/>
</dbReference>
<keyword evidence="3 6" id="KW-0560">Oxidoreductase</keyword>
<reference evidence="7" key="1">
    <citation type="submission" date="2023-06" db="EMBL/GenBank/DDBJ databases">
        <authorList>
            <consortium name="Lawrence Berkeley National Laboratory"/>
            <person name="Ahrendt S."/>
            <person name="Sahu N."/>
            <person name="Indic B."/>
            <person name="Wong-Bajracharya J."/>
            <person name="Merenyi Z."/>
            <person name="Ke H.-M."/>
            <person name="Monk M."/>
            <person name="Kocsube S."/>
            <person name="Drula E."/>
            <person name="Lipzen A."/>
            <person name="Balint B."/>
            <person name="Henrissat B."/>
            <person name="Andreopoulos B."/>
            <person name="Martin F.M."/>
            <person name="Harder C.B."/>
            <person name="Rigling D."/>
            <person name="Ford K.L."/>
            <person name="Foster G.D."/>
            <person name="Pangilinan J."/>
            <person name="Papanicolaou A."/>
            <person name="Barry K."/>
            <person name="LaButti K."/>
            <person name="Viragh M."/>
            <person name="Koriabine M."/>
            <person name="Yan M."/>
            <person name="Riley R."/>
            <person name="Champramary S."/>
            <person name="Plett K.L."/>
            <person name="Tsai I.J."/>
            <person name="Slot J."/>
            <person name="Sipos G."/>
            <person name="Plett J."/>
            <person name="Nagy L.G."/>
            <person name="Grigoriev I.V."/>
        </authorList>
    </citation>
    <scope>NUCLEOTIDE SEQUENCE</scope>
    <source>
        <strain evidence="7">CCBAS 213</strain>
    </source>
</reference>
<evidence type="ECO:0000256" key="6">
    <source>
        <dbReference type="RuleBase" id="RU000461"/>
    </source>
</evidence>
<keyword evidence="4 6" id="KW-0408">Iron</keyword>
<sequence>VTTTSGKVLQELPIPKGTQIIASIAAYNRNKEIFGDDADIFNPDRRLRDTVPNTKSALGIYVSLQGFTFSGGSRSCIGWRFAVMELHTFMIELLGTFEFSLDDNEEVRRESTFVMTPTVEGQIEKGSQLRLEVKLTARNEY</sequence>
<name>A0AA39NQY0_ARMTA</name>
<evidence type="ECO:0000313" key="7">
    <source>
        <dbReference type="EMBL" id="KAK0470227.1"/>
    </source>
</evidence>
<dbReference type="GO" id="GO:0004497">
    <property type="term" value="F:monooxygenase activity"/>
    <property type="evidence" value="ECO:0007669"/>
    <property type="project" value="UniProtKB-KW"/>
</dbReference>
<dbReference type="InterPro" id="IPR001128">
    <property type="entry name" value="Cyt_P450"/>
</dbReference>
<keyword evidence="2 6" id="KW-0479">Metal-binding</keyword>
<dbReference type="PROSITE" id="PS00086">
    <property type="entry name" value="CYTOCHROME_P450"/>
    <property type="match status" value="1"/>
</dbReference>
<dbReference type="AlphaFoldDB" id="A0AA39NQY0"/>
<evidence type="ECO:0000256" key="1">
    <source>
        <dbReference type="ARBA" id="ARBA00001971"/>
    </source>
</evidence>
<feature type="non-terminal residue" evidence="7">
    <location>
        <position position="141"/>
    </location>
</feature>
<dbReference type="GeneID" id="85350446"/>
<keyword evidence="6" id="KW-0349">Heme</keyword>
<dbReference type="GO" id="GO:0020037">
    <property type="term" value="F:heme binding"/>
    <property type="evidence" value="ECO:0007669"/>
    <property type="project" value="InterPro"/>
</dbReference>
<dbReference type="Proteomes" id="UP001175211">
    <property type="component" value="Unassembled WGS sequence"/>
</dbReference>
<comment type="similarity">
    <text evidence="6">Belongs to the cytochrome P450 family.</text>
</comment>
<comment type="caution">
    <text evidence="7">The sequence shown here is derived from an EMBL/GenBank/DDBJ whole genome shotgun (WGS) entry which is preliminary data.</text>
</comment>
<dbReference type="PANTHER" id="PTHR24303:SF31">
    <property type="entry name" value="CYTOCHROME P450 307A1-RELATED"/>
    <property type="match status" value="1"/>
</dbReference>
<organism evidence="7 8">
    <name type="scientific">Armillaria tabescens</name>
    <name type="common">Ringless honey mushroom</name>
    <name type="synonym">Agaricus tabescens</name>
    <dbReference type="NCBI Taxonomy" id="1929756"/>
    <lineage>
        <taxon>Eukaryota</taxon>
        <taxon>Fungi</taxon>
        <taxon>Dikarya</taxon>
        <taxon>Basidiomycota</taxon>
        <taxon>Agaricomycotina</taxon>
        <taxon>Agaricomycetes</taxon>
        <taxon>Agaricomycetidae</taxon>
        <taxon>Agaricales</taxon>
        <taxon>Marasmiineae</taxon>
        <taxon>Physalacriaceae</taxon>
        <taxon>Desarmillaria</taxon>
    </lineage>
</organism>
<evidence type="ECO:0000256" key="2">
    <source>
        <dbReference type="ARBA" id="ARBA00022723"/>
    </source>
</evidence>
<proteinExistence type="inferred from homology"/>
<dbReference type="GO" id="GO:0016705">
    <property type="term" value="F:oxidoreductase activity, acting on paired donors, with incorporation or reduction of molecular oxygen"/>
    <property type="evidence" value="ECO:0007669"/>
    <property type="project" value="InterPro"/>
</dbReference>
<dbReference type="GO" id="GO:0005506">
    <property type="term" value="F:iron ion binding"/>
    <property type="evidence" value="ECO:0007669"/>
    <property type="project" value="InterPro"/>
</dbReference>
<evidence type="ECO:0000256" key="5">
    <source>
        <dbReference type="ARBA" id="ARBA00023033"/>
    </source>
</evidence>
<evidence type="ECO:0000256" key="3">
    <source>
        <dbReference type="ARBA" id="ARBA00023002"/>
    </source>
</evidence>
<dbReference type="Pfam" id="PF00067">
    <property type="entry name" value="p450"/>
    <property type="match status" value="1"/>
</dbReference>
<dbReference type="EMBL" id="JAUEPS010000001">
    <property type="protein sequence ID" value="KAK0470227.1"/>
    <property type="molecule type" value="Genomic_DNA"/>
</dbReference>
<dbReference type="InterPro" id="IPR036396">
    <property type="entry name" value="Cyt_P450_sf"/>
</dbReference>
<dbReference type="SUPFAM" id="SSF48264">
    <property type="entry name" value="Cytochrome P450"/>
    <property type="match status" value="1"/>
</dbReference>